<evidence type="ECO:0000259" key="10">
    <source>
        <dbReference type="PROSITE" id="PS50815"/>
    </source>
</evidence>
<feature type="non-terminal residue" evidence="11">
    <location>
        <position position="655"/>
    </location>
</feature>
<dbReference type="InterPro" id="IPR011011">
    <property type="entry name" value="Znf_FYVE_PHD"/>
</dbReference>
<dbReference type="GO" id="GO:0005634">
    <property type="term" value="C:nucleus"/>
    <property type="evidence" value="ECO:0007669"/>
    <property type="project" value="UniProtKB-SubCell"/>
</dbReference>
<dbReference type="GO" id="GO:0005694">
    <property type="term" value="C:chromosome"/>
    <property type="evidence" value="ECO:0007669"/>
    <property type="project" value="UniProtKB-SubCell"/>
</dbReference>
<evidence type="ECO:0000313" key="12">
    <source>
        <dbReference type="Proteomes" id="UP000258309"/>
    </source>
</evidence>
<dbReference type="Gene3D" id="3.30.40.10">
    <property type="entry name" value="Zinc/RING finger domain, C3HC4 (zinc finger)"/>
    <property type="match status" value="1"/>
</dbReference>
<protein>
    <recommendedName>
        <fullName evidence="10">HORMA domain-containing protein</fullName>
    </recommendedName>
</protein>
<dbReference type="OMA" id="HACYQCL"/>
<dbReference type="InterPro" id="IPR019786">
    <property type="entry name" value="Zinc_finger_PHD-type_CS"/>
</dbReference>
<dbReference type="InterPro" id="IPR036570">
    <property type="entry name" value="HORMA_dom_sf"/>
</dbReference>
<comment type="caution">
    <text evidence="11">The sequence shown here is derived from an EMBL/GenBank/DDBJ whole genome shotgun (WGS) entry which is preliminary data.</text>
</comment>
<feature type="compositionally biased region" description="Polar residues" evidence="9">
    <location>
        <begin position="334"/>
        <end position="348"/>
    </location>
</feature>
<dbReference type="EMBL" id="NCSJ02000148">
    <property type="protein sequence ID" value="RFU28851.1"/>
    <property type="molecule type" value="Genomic_DNA"/>
</dbReference>
<evidence type="ECO:0000256" key="5">
    <source>
        <dbReference type="ARBA" id="ARBA00022771"/>
    </source>
</evidence>
<dbReference type="SUPFAM" id="SSF56019">
    <property type="entry name" value="The spindle assembly checkpoint protein mad2"/>
    <property type="match status" value="1"/>
</dbReference>
<proteinExistence type="predicted"/>
<evidence type="ECO:0000256" key="6">
    <source>
        <dbReference type="ARBA" id="ARBA00022833"/>
    </source>
</evidence>
<dbReference type="OrthoDB" id="1928087at2759"/>
<evidence type="ECO:0000256" key="3">
    <source>
        <dbReference type="ARBA" id="ARBA00022454"/>
    </source>
</evidence>
<evidence type="ECO:0000256" key="4">
    <source>
        <dbReference type="ARBA" id="ARBA00022723"/>
    </source>
</evidence>
<evidence type="ECO:0000256" key="9">
    <source>
        <dbReference type="SAM" id="MobiDB-lite"/>
    </source>
</evidence>
<evidence type="ECO:0000256" key="8">
    <source>
        <dbReference type="ARBA" id="ARBA00023254"/>
    </source>
</evidence>
<evidence type="ECO:0000256" key="2">
    <source>
        <dbReference type="ARBA" id="ARBA00004286"/>
    </source>
</evidence>
<organism evidence="11 12">
    <name type="scientific">Scytalidium lignicola</name>
    <name type="common">Hyphomycete</name>
    <dbReference type="NCBI Taxonomy" id="5539"/>
    <lineage>
        <taxon>Eukaryota</taxon>
        <taxon>Fungi</taxon>
        <taxon>Dikarya</taxon>
        <taxon>Ascomycota</taxon>
        <taxon>Pezizomycotina</taxon>
        <taxon>Leotiomycetes</taxon>
        <taxon>Leotiomycetes incertae sedis</taxon>
        <taxon>Scytalidium</taxon>
    </lineage>
</organism>
<dbReference type="PANTHER" id="PTHR48225">
    <property type="entry name" value="HORMA DOMAIN-CONTAINING PROTEIN 1"/>
    <property type="match status" value="1"/>
</dbReference>
<dbReference type="Pfam" id="PF02301">
    <property type="entry name" value="HORMA"/>
    <property type="match status" value="1"/>
</dbReference>
<evidence type="ECO:0000256" key="1">
    <source>
        <dbReference type="ARBA" id="ARBA00004123"/>
    </source>
</evidence>
<keyword evidence="6" id="KW-0862">Zinc</keyword>
<evidence type="ECO:0000313" key="11">
    <source>
        <dbReference type="EMBL" id="RFU28851.1"/>
    </source>
</evidence>
<keyword evidence="5" id="KW-0863">Zinc-finger</keyword>
<reference evidence="11 12" key="1">
    <citation type="submission" date="2018-05" db="EMBL/GenBank/DDBJ databases">
        <title>Draft genome sequence of Scytalidium lignicola DSM 105466, a ubiquitous saprotrophic fungus.</title>
        <authorList>
            <person name="Buettner E."/>
            <person name="Gebauer A.M."/>
            <person name="Hofrichter M."/>
            <person name="Liers C."/>
            <person name="Kellner H."/>
        </authorList>
    </citation>
    <scope>NUCLEOTIDE SEQUENCE [LARGE SCALE GENOMIC DNA]</scope>
    <source>
        <strain evidence="11 12">DSM 105466</strain>
    </source>
</reference>
<dbReference type="InterPro" id="IPR013083">
    <property type="entry name" value="Znf_RING/FYVE/PHD"/>
</dbReference>
<comment type="subcellular location">
    <subcellularLocation>
        <location evidence="2">Chromosome</location>
    </subcellularLocation>
    <subcellularLocation>
        <location evidence="1">Nucleus</location>
    </subcellularLocation>
</comment>
<dbReference type="Proteomes" id="UP000258309">
    <property type="component" value="Unassembled WGS sequence"/>
</dbReference>
<feature type="domain" description="HORMA" evidence="10">
    <location>
        <begin position="28"/>
        <end position="254"/>
    </location>
</feature>
<keyword evidence="8" id="KW-0469">Meiosis</keyword>
<dbReference type="STRING" id="5539.A0A3E2H6F6"/>
<dbReference type="PROSITE" id="PS01359">
    <property type="entry name" value="ZF_PHD_1"/>
    <property type="match status" value="1"/>
</dbReference>
<dbReference type="GO" id="GO:0008270">
    <property type="term" value="F:zinc ion binding"/>
    <property type="evidence" value="ECO:0007669"/>
    <property type="project" value="UniProtKB-KW"/>
</dbReference>
<keyword evidence="3" id="KW-0158">Chromosome</keyword>
<dbReference type="AlphaFoldDB" id="A0A3E2H6F6"/>
<dbReference type="SUPFAM" id="SSF57903">
    <property type="entry name" value="FYVE/PHD zinc finger"/>
    <property type="match status" value="1"/>
</dbReference>
<dbReference type="InterPro" id="IPR051294">
    <property type="entry name" value="HORMA_MeioticProgression"/>
</dbReference>
<evidence type="ECO:0000256" key="7">
    <source>
        <dbReference type="ARBA" id="ARBA00023242"/>
    </source>
</evidence>
<keyword evidence="4" id="KW-0479">Metal-binding</keyword>
<keyword evidence="12" id="KW-1185">Reference proteome</keyword>
<name>A0A3E2H6F6_SCYLI</name>
<keyword evidence="7" id="KW-0539">Nucleus</keyword>
<feature type="compositionally biased region" description="Basic and acidic residues" evidence="9">
    <location>
        <begin position="555"/>
        <end position="566"/>
    </location>
</feature>
<dbReference type="GO" id="GO:0007130">
    <property type="term" value="P:synaptonemal complex assembly"/>
    <property type="evidence" value="ECO:0007669"/>
    <property type="project" value="TreeGrafter"/>
</dbReference>
<dbReference type="PANTHER" id="PTHR48225:SF7">
    <property type="entry name" value="MEIOSIS-SPECIFIC PROTEIN HOP1"/>
    <property type="match status" value="1"/>
</dbReference>
<sequence length="655" mass="73922">MRARQQLAPRPKPKAKPRPAELIVVDQQHSFDLVRTVISATISNIAFLRELFPEDCFQSRVYDTADSDATYDTFMNGSRKQQHVPKQCEGLVNWKVLVRGTNPRVNKLLDWLEIGAADALKRKYLEKLQLSIFDAQSPEPKLVEAYIWTFSYENGVTTIQIGTQTPGKGIVFLSNAKRELRHMVHDVIREVQELPDLPEPCKVNMHLTYNENCPDSYEPFGFHPETNSSFLISGEGYPDLTNMNTGLHKVCINVFKTEECLQSPATETVPKICNLSLRDTLQNDSVEGTDCSLPSNLQSHILAACTSQETTVREQFDETHNTQNLSSVPMELSTAETTPGSQVSPPSLPNYSQTILNRVLEAARKQKQKENGPSKLSITCECGSISGSENLLNCELCGNFVHLECYGFLEHPSSNPVWVCYSCMLKGELTLLKEMKEICLYRRALYYIRCHGYPAQTADLADHLNTDEKKVKDLAKKLWRKGYLKEARYARRRGFTQAGKPYYEYIGTESKLRTGYFDPTLNIAHYFESTEADAAESMHMALDFENVTSHNVQDLQKESDANKDTYLHTPTPVRTTDDNSTQGTPSPGTLGCPQALVQTPSTPLLERGEEKQSGASKPFRKRQLEDVEIYQVVEKRMKYSSANSPWITHSWSSGN</sequence>
<feature type="region of interest" description="Disordered" evidence="9">
    <location>
        <begin position="551"/>
        <end position="624"/>
    </location>
</feature>
<dbReference type="InterPro" id="IPR003511">
    <property type="entry name" value="HORMA_dom"/>
</dbReference>
<feature type="region of interest" description="Disordered" evidence="9">
    <location>
        <begin position="320"/>
        <end position="348"/>
    </location>
</feature>
<dbReference type="GO" id="GO:0051598">
    <property type="term" value="P:meiotic recombination checkpoint signaling"/>
    <property type="evidence" value="ECO:0007669"/>
    <property type="project" value="TreeGrafter"/>
</dbReference>
<dbReference type="Gene3D" id="3.30.900.10">
    <property type="entry name" value="HORMA domain"/>
    <property type="match status" value="1"/>
</dbReference>
<dbReference type="PROSITE" id="PS50815">
    <property type="entry name" value="HORMA"/>
    <property type="match status" value="1"/>
</dbReference>
<feature type="non-terminal residue" evidence="11">
    <location>
        <position position="1"/>
    </location>
</feature>
<gene>
    <name evidence="11" type="ORF">B7463_g7494</name>
</gene>
<feature type="compositionally biased region" description="Polar residues" evidence="9">
    <location>
        <begin position="572"/>
        <end position="587"/>
    </location>
</feature>
<accession>A0A3E2H6F6</accession>